<evidence type="ECO:0000313" key="3">
    <source>
        <dbReference type="Proteomes" id="UP000215188"/>
    </source>
</evidence>
<keyword evidence="1" id="KW-1133">Transmembrane helix</keyword>
<dbReference type="InterPro" id="IPR018643">
    <property type="entry name" value="DUF2069_membrane"/>
</dbReference>
<feature type="transmembrane region" description="Helical" evidence="1">
    <location>
        <begin position="12"/>
        <end position="35"/>
    </location>
</feature>
<name>A0A229FT89_9BURK</name>
<evidence type="ECO:0000256" key="1">
    <source>
        <dbReference type="SAM" id="Phobius"/>
    </source>
</evidence>
<accession>A0A229FT89</accession>
<keyword evidence="1" id="KW-0812">Transmembrane</keyword>
<dbReference type="AlphaFoldDB" id="A0A229FT89"/>
<proteinExistence type="predicted"/>
<dbReference type="Proteomes" id="UP000215188">
    <property type="component" value="Unassembled WGS sequence"/>
</dbReference>
<dbReference type="Pfam" id="PF09842">
    <property type="entry name" value="DUF2069"/>
    <property type="match status" value="1"/>
</dbReference>
<feature type="transmembrane region" description="Helical" evidence="1">
    <location>
        <begin position="91"/>
        <end position="113"/>
    </location>
</feature>
<reference evidence="2 3" key="1">
    <citation type="submission" date="2017-06" db="EMBL/GenBank/DDBJ databases">
        <title>Reclassification of a Polynucleobacter cosmopolitanus strain isolated from tropical Lake Victoria as Polynucleobacter victoriensis comb. nov.</title>
        <authorList>
            <person name="Hahn M.W."/>
        </authorList>
    </citation>
    <scope>NUCLEOTIDE SEQUENCE [LARGE SCALE GENOMIC DNA]</scope>
    <source>
        <strain evidence="2 3">MWH-MoIso2</strain>
    </source>
</reference>
<dbReference type="OrthoDB" id="9181360at2"/>
<comment type="caution">
    <text evidence="2">The sequence shown here is derived from an EMBL/GenBank/DDBJ whole genome shotgun (WGS) entry which is preliminary data.</text>
</comment>
<feature type="transmembrane region" description="Helical" evidence="1">
    <location>
        <begin position="41"/>
        <end position="60"/>
    </location>
</feature>
<protein>
    <recommendedName>
        <fullName evidence="4">DUF2069 domain-containing protein</fullName>
    </recommendedName>
</protein>
<sequence length="143" mass="16302">MQSHPELAPQDHWRLIAWFSWFALIVLCILWEAVLAPIKPGGSWAVIKVVPMLFALKAIWQARNYTMQWASMLVMLYFIEGVVRLNDKGLSAYLAGLEIVLSLVAYFAILAYLKPLKKVAKMKKAQEELAAKELEVKKLEAEK</sequence>
<keyword evidence="3" id="KW-1185">Reference proteome</keyword>
<dbReference type="EMBL" id="NJGG01000002">
    <property type="protein sequence ID" value="OXL15221.1"/>
    <property type="molecule type" value="Genomic_DNA"/>
</dbReference>
<keyword evidence="1" id="KW-0472">Membrane</keyword>
<organism evidence="2 3">
    <name type="scientific">Polynucleobacter cosmopolitanus</name>
    <dbReference type="NCBI Taxonomy" id="351345"/>
    <lineage>
        <taxon>Bacteria</taxon>
        <taxon>Pseudomonadati</taxon>
        <taxon>Pseudomonadota</taxon>
        <taxon>Betaproteobacteria</taxon>
        <taxon>Burkholderiales</taxon>
        <taxon>Burkholderiaceae</taxon>
        <taxon>Polynucleobacter</taxon>
    </lineage>
</organism>
<evidence type="ECO:0000313" key="2">
    <source>
        <dbReference type="EMBL" id="OXL15221.1"/>
    </source>
</evidence>
<gene>
    <name evidence="2" type="ORF">AOC33_06805</name>
</gene>
<evidence type="ECO:0008006" key="4">
    <source>
        <dbReference type="Google" id="ProtNLM"/>
    </source>
</evidence>